<evidence type="ECO:0000256" key="7">
    <source>
        <dbReference type="ARBA" id="ARBA00023228"/>
    </source>
</evidence>
<organism evidence="12 13">
    <name type="scientific">Hypsibius exemplaris</name>
    <name type="common">Freshwater tardigrade</name>
    <dbReference type="NCBI Taxonomy" id="2072580"/>
    <lineage>
        <taxon>Eukaryota</taxon>
        <taxon>Metazoa</taxon>
        <taxon>Ecdysozoa</taxon>
        <taxon>Tardigrada</taxon>
        <taxon>Eutardigrada</taxon>
        <taxon>Parachela</taxon>
        <taxon>Hypsibioidea</taxon>
        <taxon>Hypsibiidae</taxon>
        <taxon>Hypsibius</taxon>
    </lineage>
</organism>
<dbReference type="Proteomes" id="UP000192578">
    <property type="component" value="Unassembled WGS sequence"/>
</dbReference>
<evidence type="ECO:0000256" key="5">
    <source>
        <dbReference type="ARBA" id="ARBA00023136"/>
    </source>
</evidence>
<evidence type="ECO:0000256" key="8">
    <source>
        <dbReference type="ARBA" id="ARBA00024176"/>
    </source>
</evidence>
<evidence type="ECO:0000313" key="12">
    <source>
        <dbReference type="EMBL" id="OQV15842.1"/>
    </source>
</evidence>
<evidence type="ECO:0000256" key="10">
    <source>
        <dbReference type="ARBA" id="ARBA00044960"/>
    </source>
</evidence>
<reference evidence="13" key="1">
    <citation type="submission" date="2017-01" db="EMBL/GenBank/DDBJ databases">
        <title>Comparative genomics of anhydrobiosis in the tardigrade Hypsibius dujardini.</title>
        <authorList>
            <person name="Yoshida Y."/>
            <person name="Koutsovoulos G."/>
            <person name="Laetsch D."/>
            <person name="Stevens L."/>
            <person name="Kumar S."/>
            <person name="Horikawa D."/>
            <person name="Ishino K."/>
            <person name="Komine S."/>
            <person name="Tomita M."/>
            <person name="Blaxter M."/>
            <person name="Arakawa K."/>
        </authorList>
    </citation>
    <scope>NUCLEOTIDE SEQUENCE [LARGE SCALE GENOMIC DNA]</scope>
    <source>
        <strain evidence="13">Z151</strain>
    </source>
</reference>
<evidence type="ECO:0000256" key="2">
    <source>
        <dbReference type="ARBA" id="ARBA00022692"/>
    </source>
</evidence>
<dbReference type="GO" id="GO:0005765">
    <property type="term" value="C:lysosomal membrane"/>
    <property type="evidence" value="ECO:0007669"/>
    <property type="project" value="UniProtKB-SubCell"/>
</dbReference>
<comment type="subcellular location">
    <subcellularLocation>
        <location evidence="9">Lysosome membrane</location>
        <topology evidence="9">Single-pass type I membrane protein</topology>
        <orientation evidence="9">Lumenal side</orientation>
    </subcellularLocation>
</comment>
<proteinExistence type="inferred from homology"/>
<evidence type="ECO:0000256" key="1">
    <source>
        <dbReference type="ARBA" id="ARBA00010599"/>
    </source>
</evidence>
<dbReference type="AlphaFoldDB" id="A0A1W0WKZ4"/>
<comment type="similarity">
    <text evidence="1">Belongs to the GLMP family.</text>
</comment>
<name>A0A1W0WKZ4_HYPEX</name>
<dbReference type="OrthoDB" id="6264340at2759"/>
<evidence type="ECO:0000256" key="11">
    <source>
        <dbReference type="SAM" id="SignalP"/>
    </source>
</evidence>
<dbReference type="Pfam" id="PF15065">
    <property type="entry name" value="NCU-G1"/>
    <property type="match status" value="2"/>
</dbReference>
<feature type="chain" id="PRO_5013184442" evidence="11">
    <location>
        <begin position="23"/>
        <end position="355"/>
    </location>
</feature>
<evidence type="ECO:0000256" key="9">
    <source>
        <dbReference type="ARBA" id="ARBA00024189"/>
    </source>
</evidence>
<keyword evidence="5" id="KW-0472">Membrane</keyword>
<comment type="function">
    <text evidence="8">Required to protect lysosomal transporter MFSD1 from lysosomal proteolysis and for MFSD1 lysosomal localization.</text>
</comment>
<keyword evidence="2" id="KW-0812">Transmembrane</keyword>
<keyword evidence="4" id="KW-1133">Transmembrane helix</keyword>
<dbReference type="PANTHER" id="PTHR31981">
    <property type="entry name" value="GLYCOSYLATED LYSOSOMAL MEMBRANE PROTEIN"/>
    <property type="match status" value="1"/>
</dbReference>
<keyword evidence="13" id="KW-1185">Reference proteome</keyword>
<keyword evidence="7" id="KW-0458">Lysosome</keyword>
<protein>
    <submittedName>
        <fullName evidence="12">Uncharacterized protein</fullName>
    </submittedName>
</protein>
<dbReference type="InterPro" id="IPR029382">
    <property type="entry name" value="NCU-G1"/>
</dbReference>
<evidence type="ECO:0000256" key="6">
    <source>
        <dbReference type="ARBA" id="ARBA00023180"/>
    </source>
</evidence>
<sequence length="355" mass="39509">MDSSSRLLIVVLGILAAGLADATDRTLDAYLNPGCPSSCGSYGLNPPYANNLVYIRSEVVNVTDAKQYRIFWSTIGAPTFIITEVSPTDPKDIELKWMDFLEDHKPEGSYFTLYGGRYAAIGFAKLIEYNDVNNTGQITDANDTRLYYLDRDTVQWLNVTLIQEDDGNLLANLTALITQENVQFNLTIQVRAHPGDGRAAQNPRMLFTPSSVVVRVILDRFPFTLQTPRTNPISDEYSPGIFTVERVGGTDTYVQWRPIVYTKVNPGVSDSTRSHTGPLLPINNTMDWINHTGWGLPYSLLGSLNGILDNGTTLMRFNVSFGITDDDYYNSTGFQEWSCEFGVGDRSTSSRKMSS</sequence>
<comment type="subunit">
    <text evidence="10">Interacts (via lumenal domain) with lysosomal protein MFSD1; the interaction starts while both proteins are still in the endoplasmic reticulum and is required for stabilization of MFSD1 in lysosomes but has no direct effect on its targeting to lysosomes or transporter activity.</text>
</comment>
<keyword evidence="3 11" id="KW-0732">Signal</keyword>
<gene>
    <name evidence="12" type="ORF">BV898_09939</name>
</gene>
<comment type="caution">
    <text evidence="12">The sequence shown here is derived from an EMBL/GenBank/DDBJ whole genome shotgun (WGS) entry which is preliminary data.</text>
</comment>
<dbReference type="EMBL" id="MTYJ01000081">
    <property type="protein sequence ID" value="OQV15842.1"/>
    <property type="molecule type" value="Genomic_DNA"/>
</dbReference>
<accession>A0A1W0WKZ4</accession>
<feature type="signal peptide" evidence="11">
    <location>
        <begin position="1"/>
        <end position="22"/>
    </location>
</feature>
<dbReference type="PANTHER" id="PTHR31981:SF1">
    <property type="entry name" value="GLYCOSYLATED LYSOSOMAL MEMBRANE PROTEIN"/>
    <property type="match status" value="1"/>
</dbReference>
<keyword evidence="6" id="KW-0325">Glycoprotein</keyword>
<evidence type="ECO:0000256" key="3">
    <source>
        <dbReference type="ARBA" id="ARBA00022729"/>
    </source>
</evidence>
<evidence type="ECO:0000313" key="13">
    <source>
        <dbReference type="Proteomes" id="UP000192578"/>
    </source>
</evidence>
<evidence type="ECO:0000256" key="4">
    <source>
        <dbReference type="ARBA" id="ARBA00022989"/>
    </source>
</evidence>